<name>A0A8J5KRR4_ZINOF</name>
<organism evidence="13 14">
    <name type="scientific">Zingiber officinale</name>
    <name type="common">Ginger</name>
    <name type="synonym">Amomum zingiber</name>
    <dbReference type="NCBI Taxonomy" id="94328"/>
    <lineage>
        <taxon>Eukaryota</taxon>
        <taxon>Viridiplantae</taxon>
        <taxon>Streptophyta</taxon>
        <taxon>Embryophyta</taxon>
        <taxon>Tracheophyta</taxon>
        <taxon>Spermatophyta</taxon>
        <taxon>Magnoliopsida</taxon>
        <taxon>Liliopsida</taxon>
        <taxon>Zingiberales</taxon>
        <taxon>Zingiberaceae</taxon>
        <taxon>Zingiber</taxon>
    </lineage>
</organism>
<keyword evidence="4" id="KW-0938">Abscisic acid signaling pathway</keyword>
<dbReference type="InterPro" id="IPR008271">
    <property type="entry name" value="Ser/Thr_kinase_AS"/>
</dbReference>
<dbReference type="FunFam" id="3.30.200.20:FF:000045">
    <property type="entry name" value="Serine/threonine-protein kinase SRK2E"/>
    <property type="match status" value="1"/>
</dbReference>
<sequence length="210" mass="24156">MEKYEVVRDIGSGNFGVAKLMRHKETKELVAMKYIERGRRIDENVAREIINHRSLRHPNIIRFKEVLLTPTHLAIVMEYAKGGELFDRISDAGRFSEDEARYFFQQLISGVSYCHFRQICHRDLKLENTLLDGSPAPRLKICDFGYSKTNETSKLKLSMIVAVVAVTFEAEIDGGDASVHRPRGPLPPRVRREGDCLFRTLAYLFDYYAV</sequence>
<keyword evidence="2 11" id="KW-0723">Serine/threonine-protein kinase</keyword>
<dbReference type="Pfam" id="PF00069">
    <property type="entry name" value="Pkinase"/>
    <property type="match status" value="1"/>
</dbReference>
<dbReference type="AlphaFoldDB" id="A0A8J5KRR4"/>
<comment type="caution">
    <text evidence="13">The sequence shown here is derived from an EMBL/GenBank/DDBJ whole genome shotgun (WGS) entry which is preliminary data.</text>
</comment>
<dbReference type="Gene3D" id="1.10.510.10">
    <property type="entry name" value="Transferase(Phosphotransferase) domain 1"/>
    <property type="match status" value="1"/>
</dbReference>
<keyword evidence="14" id="KW-1185">Reference proteome</keyword>
<evidence type="ECO:0000256" key="3">
    <source>
        <dbReference type="ARBA" id="ARBA00022679"/>
    </source>
</evidence>
<evidence type="ECO:0000256" key="2">
    <source>
        <dbReference type="ARBA" id="ARBA00022527"/>
    </source>
</evidence>
<gene>
    <name evidence="13" type="ORF">ZIOFF_045307</name>
</gene>
<feature type="domain" description="Protein kinase" evidence="12">
    <location>
        <begin position="4"/>
        <end position="210"/>
    </location>
</feature>
<evidence type="ECO:0000256" key="10">
    <source>
        <dbReference type="PROSITE-ProRule" id="PRU10141"/>
    </source>
</evidence>
<protein>
    <recommendedName>
        <fullName evidence="1">non-specific serine/threonine protein kinase</fullName>
        <ecNumber evidence="1">2.7.11.1</ecNumber>
    </recommendedName>
</protein>
<evidence type="ECO:0000256" key="7">
    <source>
        <dbReference type="ARBA" id="ARBA00022840"/>
    </source>
</evidence>
<evidence type="ECO:0000256" key="1">
    <source>
        <dbReference type="ARBA" id="ARBA00012513"/>
    </source>
</evidence>
<evidence type="ECO:0000259" key="12">
    <source>
        <dbReference type="PROSITE" id="PS50011"/>
    </source>
</evidence>
<dbReference type="Gene3D" id="3.30.200.20">
    <property type="entry name" value="Phosphorylase Kinase, domain 1"/>
    <property type="match status" value="1"/>
</dbReference>
<keyword evidence="3" id="KW-0808">Transferase</keyword>
<dbReference type="PANTHER" id="PTHR24343:SF376">
    <property type="entry name" value="SERINE_THREONINE-PROTEIN KINASE SRK2A-RELATED"/>
    <property type="match status" value="1"/>
</dbReference>
<evidence type="ECO:0000256" key="8">
    <source>
        <dbReference type="ARBA" id="ARBA00047899"/>
    </source>
</evidence>
<dbReference type="SUPFAM" id="SSF56112">
    <property type="entry name" value="Protein kinase-like (PK-like)"/>
    <property type="match status" value="1"/>
</dbReference>
<dbReference type="GO" id="GO:0004674">
    <property type="term" value="F:protein serine/threonine kinase activity"/>
    <property type="evidence" value="ECO:0007669"/>
    <property type="project" value="UniProtKB-KW"/>
</dbReference>
<evidence type="ECO:0000256" key="11">
    <source>
        <dbReference type="RuleBase" id="RU000304"/>
    </source>
</evidence>
<dbReference type="GO" id="GO:0009738">
    <property type="term" value="P:abscisic acid-activated signaling pathway"/>
    <property type="evidence" value="ECO:0007669"/>
    <property type="project" value="UniProtKB-KW"/>
</dbReference>
<evidence type="ECO:0000256" key="9">
    <source>
        <dbReference type="ARBA" id="ARBA00048679"/>
    </source>
</evidence>
<dbReference type="InterPro" id="IPR000719">
    <property type="entry name" value="Prot_kinase_dom"/>
</dbReference>
<keyword evidence="6" id="KW-0418">Kinase</keyword>
<feature type="binding site" evidence="10">
    <location>
        <position position="33"/>
    </location>
    <ligand>
        <name>ATP</name>
        <dbReference type="ChEBI" id="CHEBI:30616"/>
    </ligand>
</feature>
<proteinExistence type="inferred from homology"/>
<dbReference type="InterPro" id="IPR017441">
    <property type="entry name" value="Protein_kinase_ATP_BS"/>
</dbReference>
<dbReference type="PROSITE" id="PS50011">
    <property type="entry name" value="PROTEIN_KINASE_DOM"/>
    <property type="match status" value="1"/>
</dbReference>
<evidence type="ECO:0000313" key="14">
    <source>
        <dbReference type="Proteomes" id="UP000734854"/>
    </source>
</evidence>
<comment type="similarity">
    <text evidence="11">Belongs to the protein kinase superfamily.</text>
</comment>
<keyword evidence="5 10" id="KW-0547">Nucleotide-binding</keyword>
<keyword evidence="7 10" id="KW-0067">ATP-binding</keyword>
<accession>A0A8J5KRR4</accession>
<dbReference type="PROSITE" id="PS00108">
    <property type="entry name" value="PROTEIN_KINASE_ST"/>
    <property type="match status" value="1"/>
</dbReference>
<comment type="catalytic activity">
    <reaction evidence="9">
        <text>L-seryl-[protein] + ATP = O-phospho-L-seryl-[protein] + ADP + H(+)</text>
        <dbReference type="Rhea" id="RHEA:17989"/>
        <dbReference type="Rhea" id="RHEA-COMP:9863"/>
        <dbReference type="Rhea" id="RHEA-COMP:11604"/>
        <dbReference type="ChEBI" id="CHEBI:15378"/>
        <dbReference type="ChEBI" id="CHEBI:29999"/>
        <dbReference type="ChEBI" id="CHEBI:30616"/>
        <dbReference type="ChEBI" id="CHEBI:83421"/>
        <dbReference type="ChEBI" id="CHEBI:456216"/>
        <dbReference type="EC" id="2.7.11.1"/>
    </reaction>
</comment>
<dbReference type="SMART" id="SM00220">
    <property type="entry name" value="S_TKc"/>
    <property type="match status" value="1"/>
</dbReference>
<evidence type="ECO:0000256" key="6">
    <source>
        <dbReference type="ARBA" id="ARBA00022777"/>
    </source>
</evidence>
<dbReference type="PROSITE" id="PS00107">
    <property type="entry name" value="PROTEIN_KINASE_ATP"/>
    <property type="match status" value="1"/>
</dbReference>
<dbReference type="InterPro" id="IPR011009">
    <property type="entry name" value="Kinase-like_dom_sf"/>
</dbReference>
<dbReference type="Proteomes" id="UP000734854">
    <property type="component" value="Unassembled WGS sequence"/>
</dbReference>
<comment type="catalytic activity">
    <reaction evidence="8">
        <text>L-threonyl-[protein] + ATP = O-phospho-L-threonyl-[protein] + ADP + H(+)</text>
        <dbReference type="Rhea" id="RHEA:46608"/>
        <dbReference type="Rhea" id="RHEA-COMP:11060"/>
        <dbReference type="Rhea" id="RHEA-COMP:11605"/>
        <dbReference type="ChEBI" id="CHEBI:15378"/>
        <dbReference type="ChEBI" id="CHEBI:30013"/>
        <dbReference type="ChEBI" id="CHEBI:30616"/>
        <dbReference type="ChEBI" id="CHEBI:61977"/>
        <dbReference type="ChEBI" id="CHEBI:456216"/>
        <dbReference type="EC" id="2.7.11.1"/>
    </reaction>
</comment>
<dbReference type="EC" id="2.7.11.1" evidence="1"/>
<dbReference type="EMBL" id="JACMSC010000012">
    <property type="protein sequence ID" value="KAG6497408.1"/>
    <property type="molecule type" value="Genomic_DNA"/>
</dbReference>
<dbReference type="GO" id="GO:0005524">
    <property type="term" value="F:ATP binding"/>
    <property type="evidence" value="ECO:0007669"/>
    <property type="project" value="UniProtKB-UniRule"/>
</dbReference>
<evidence type="ECO:0000256" key="5">
    <source>
        <dbReference type="ARBA" id="ARBA00022741"/>
    </source>
</evidence>
<dbReference type="PANTHER" id="PTHR24343">
    <property type="entry name" value="SERINE/THREONINE KINASE"/>
    <property type="match status" value="1"/>
</dbReference>
<evidence type="ECO:0000256" key="4">
    <source>
        <dbReference type="ARBA" id="ARBA00022682"/>
    </source>
</evidence>
<reference evidence="13 14" key="1">
    <citation type="submission" date="2020-08" db="EMBL/GenBank/DDBJ databases">
        <title>Plant Genome Project.</title>
        <authorList>
            <person name="Zhang R.-G."/>
        </authorList>
    </citation>
    <scope>NUCLEOTIDE SEQUENCE [LARGE SCALE GENOMIC DNA]</scope>
    <source>
        <tissue evidence="13">Rhizome</tissue>
    </source>
</reference>
<evidence type="ECO:0000313" key="13">
    <source>
        <dbReference type="EMBL" id="KAG6497408.1"/>
    </source>
</evidence>